<evidence type="ECO:0000313" key="6">
    <source>
        <dbReference type="EMBL" id="PHT94410.1"/>
    </source>
</evidence>
<name>A0A2G3AJM8_CAPAN</name>
<dbReference type="PANTHER" id="PTHR34890">
    <property type="entry name" value="ORF16-LACZ FUSION PROTEIN-RELATED"/>
    <property type="match status" value="1"/>
</dbReference>
<proteinExistence type="inferred from homology"/>
<comment type="similarity">
    <text evidence="2">Belongs to the ycf68 family.</text>
</comment>
<dbReference type="EMBL" id="AYRZ02000001">
    <property type="protein sequence ID" value="PHT94410.1"/>
    <property type="molecule type" value="Genomic_DNA"/>
</dbReference>
<comment type="subcellular location">
    <subcellularLocation>
        <location evidence="1">Plastid</location>
        <location evidence="1">Chloroplast</location>
    </subcellularLocation>
</comment>
<sequence>MGAGLKKDLRVSRVGPGGALNAFFFHLIRVISQRLARVRKKGGTSILGERSTPESYMVRSLVQVQDGPATLGKRIEEESNYFIHAPLSSGGYRSNQSGDLRGGGLPCGGCQRFESAYLQLVNLADTKLYDCTQFFRFSGSIYDLSFIDVDKIHPFSSTLGWHSLKSEGQGSNEERLTVDT</sequence>
<dbReference type="Proteomes" id="UP000222542">
    <property type="component" value="Unassembled WGS sequence"/>
</dbReference>
<protein>
    <recommendedName>
        <fullName evidence="3">Uncharacterized protein ycf68</fullName>
    </recommendedName>
</protein>
<evidence type="ECO:0000256" key="5">
    <source>
        <dbReference type="ARBA" id="ARBA00022640"/>
    </source>
</evidence>
<evidence type="ECO:0000313" key="7">
    <source>
        <dbReference type="Proteomes" id="UP000222542"/>
    </source>
</evidence>
<keyword evidence="4" id="KW-0150">Chloroplast</keyword>
<dbReference type="AlphaFoldDB" id="A0A2G3AJM8"/>
<evidence type="ECO:0000256" key="2">
    <source>
        <dbReference type="ARBA" id="ARBA00007638"/>
    </source>
</evidence>
<accession>A0A2G3AJM8</accession>
<keyword evidence="7" id="KW-1185">Reference proteome</keyword>
<keyword evidence="5" id="KW-0934">Plastid</keyword>
<reference evidence="6 7" key="1">
    <citation type="journal article" date="2014" name="Nat. Genet.">
        <title>Genome sequence of the hot pepper provides insights into the evolution of pungency in Capsicum species.</title>
        <authorList>
            <person name="Kim S."/>
            <person name="Park M."/>
            <person name="Yeom S.I."/>
            <person name="Kim Y.M."/>
            <person name="Lee J.M."/>
            <person name="Lee H.A."/>
            <person name="Seo E."/>
            <person name="Choi J."/>
            <person name="Cheong K."/>
            <person name="Kim K.T."/>
            <person name="Jung K."/>
            <person name="Lee G.W."/>
            <person name="Oh S.K."/>
            <person name="Bae C."/>
            <person name="Kim S.B."/>
            <person name="Lee H.Y."/>
            <person name="Kim S.Y."/>
            <person name="Kim M.S."/>
            <person name="Kang B.C."/>
            <person name="Jo Y.D."/>
            <person name="Yang H.B."/>
            <person name="Jeong H.J."/>
            <person name="Kang W.H."/>
            <person name="Kwon J.K."/>
            <person name="Shin C."/>
            <person name="Lim J.Y."/>
            <person name="Park J.H."/>
            <person name="Huh J.H."/>
            <person name="Kim J.S."/>
            <person name="Kim B.D."/>
            <person name="Cohen O."/>
            <person name="Paran I."/>
            <person name="Suh M.C."/>
            <person name="Lee S.B."/>
            <person name="Kim Y.K."/>
            <person name="Shin Y."/>
            <person name="Noh S.J."/>
            <person name="Park J."/>
            <person name="Seo Y.S."/>
            <person name="Kwon S.Y."/>
            <person name="Kim H.A."/>
            <person name="Park J.M."/>
            <person name="Kim H.J."/>
            <person name="Choi S.B."/>
            <person name="Bosland P.W."/>
            <person name="Reeves G."/>
            <person name="Jo S.H."/>
            <person name="Lee B.W."/>
            <person name="Cho H.T."/>
            <person name="Choi H.S."/>
            <person name="Lee M.S."/>
            <person name="Yu Y."/>
            <person name="Do Choi Y."/>
            <person name="Park B.S."/>
            <person name="van Deynze A."/>
            <person name="Ashrafi H."/>
            <person name="Hill T."/>
            <person name="Kim W.T."/>
            <person name="Pai H.S."/>
            <person name="Ahn H.K."/>
            <person name="Yeam I."/>
            <person name="Giovannoni J.J."/>
            <person name="Rose J.K."/>
            <person name="Sorensen I."/>
            <person name="Lee S.J."/>
            <person name="Kim R.W."/>
            <person name="Choi I.Y."/>
            <person name="Choi B.S."/>
            <person name="Lim J.S."/>
            <person name="Lee Y.H."/>
            <person name="Choi D."/>
        </authorList>
    </citation>
    <scope>NUCLEOTIDE SEQUENCE [LARGE SCALE GENOMIC DNA]</scope>
    <source>
        <strain evidence="7">cv. CM334</strain>
    </source>
</reference>
<dbReference type="Gramene" id="PHT94410">
    <property type="protein sequence ID" value="PHT94410"/>
    <property type="gene ID" value="T459_02292"/>
</dbReference>
<evidence type="ECO:0000256" key="3">
    <source>
        <dbReference type="ARBA" id="ARBA00021456"/>
    </source>
</evidence>
<evidence type="ECO:0000256" key="4">
    <source>
        <dbReference type="ARBA" id="ARBA00022528"/>
    </source>
</evidence>
<gene>
    <name evidence="6" type="ORF">T459_02292</name>
</gene>
<reference evidence="6 7" key="2">
    <citation type="journal article" date="2017" name="Genome Biol.">
        <title>New reference genome sequences of hot pepper reveal the massive evolution of plant disease-resistance genes by retroduplication.</title>
        <authorList>
            <person name="Kim S."/>
            <person name="Park J."/>
            <person name="Yeom S.I."/>
            <person name="Kim Y.M."/>
            <person name="Seo E."/>
            <person name="Kim K.T."/>
            <person name="Kim M.S."/>
            <person name="Lee J.M."/>
            <person name="Cheong K."/>
            <person name="Shin H.S."/>
            <person name="Kim S.B."/>
            <person name="Han K."/>
            <person name="Lee J."/>
            <person name="Park M."/>
            <person name="Lee H.A."/>
            <person name="Lee H.Y."/>
            <person name="Lee Y."/>
            <person name="Oh S."/>
            <person name="Lee J.H."/>
            <person name="Choi E."/>
            <person name="Choi E."/>
            <person name="Lee S.E."/>
            <person name="Jeon J."/>
            <person name="Kim H."/>
            <person name="Choi G."/>
            <person name="Song H."/>
            <person name="Lee J."/>
            <person name="Lee S.C."/>
            <person name="Kwon J.K."/>
            <person name="Lee H.Y."/>
            <person name="Koo N."/>
            <person name="Hong Y."/>
            <person name="Kim R.W."/>
            <person name="Kang W.H."/>
            <person name="Huh J.H."/>
            <person name="Kang B.C."/>
            <person name="Yang T.J."/>
            <person name="Lee Y.H."/>
            <person name="Bennetzen J.L."/>
            <person name="Choi D."/>
        </authorList>
    </citation>
    <scope>NUCLEOTIDE SEQUENCE [LARGE SCALE GENOMIC DNA]</scope>
    <source>
        <strain evidence="7">cv. CM334</strain>
    </source>
</reference>
<evidence type="ECO:0000256" key="1">
    <source>
        <dbReference type="ARBA" id="ARBA00004229"/>
    </source>
</evidence>
<dbReference type="GO" id="GO:0009507">
    <property type="term" value="C:chloroplast"/>
    <property type="evidence" value="ECO:0007669"/>
    <property type="project" value="UniProtKB-SubCell"/>
</dbReference>
<dbReference type="InterPro" id="IPR022546">
    <property type="entry name" value="Uncharacterised_Ycf68"/>
</dbReference>
<organism evidence="6 7">
    <name type="scientific">Capsicum annuum</name>
    <name type="common">Capsicum pepper</name>
    <dbReference type="NCBI Taxonomy" id="4072"/>
    <lineage>
        <taxon>Eukaryota</taxon>
        <taxon>Viridiplantae</taxon>
        <taxon>Streptophyta</taxon>
        <taxon>Embryophyta</taxon>
        <taxon>Tracheophyta</taxon>
        <taxon>Spermatophyta</taxon>
        <taxon>Magnoliopsida</taxon>
        <taxon>eudicotyledons</taxon>
        <taxon>Gunneridae</taxon>
        <taxon>Pentapetalae</taxon>
        <taxon>asterids</taxon>
        <taxon>lamiids</taxon>
        <taxon>Solanales</taxon>
        <taxon>Solanaceae</taxon>
        <taxon>Solanoideae</taxon>
        <taxon>Capsiceae</taxon>
        <taxon>Capsicum</taxon>
    </lineage>
</organism>
<comment type="caution">
    <text evidence="6">The sequence shown here is derived from an EMBL/GenBank/DDBJ whole genome shotgun (WGS) entry which is preliminary data.</text>
</comment>